<sequence length="377" mass="42084">MATTAYTIYSHYDPEQRKELEFETGQIERPDTDTADSEWEAEATTAFKRKLAPPPRFVPATFQFDDWAVAGSSTSKAEPDSSPPQNDVANWYRSLTKDMNKTVASVPNTVASTPTPSRTPSTSSLPTAKIPRSTRNDWFIRNALQSDNADRPSSAPPSTLADILARDPPPRASEEQFHPPVFLAIGPSNKGYAMLENSGWTEGEALGPDVIRQARPKKRRCGPDRNVKKEVIEVDLGDEDVKEMRQVIDLTQSDDESASNSDGSYEVSEEDDSEEMHIPISQPSSTADPMRKALITPIPTVLKSDRLGIGLKAKTVGPYKASMKRVTHNSAALAEHLQRAEETRRRKKEHGRGHRAFARKYKEEQRRRDDMLAYMNS</sequence>
<feature type="compositionally biased region" description="Polar residues" evidence="1">
    <location>
        <begin position="102"/>
        <end position="111"/>
    </location>
</feature>
<dbReference type="PANTHER" id="PTHR20923">
    <property type="entry name" value="BAT4 PROTEIN-RELATED"/>
    <property type="match status" value="1"/>
</dbReference>
<feature type="domain" description="G-patch" evidence="2">
    <location>
        <begin position="187"/>
        <end position="207"/>
    </location>
</feature>
<feature type="compositionally biased region" description="Basic and acidic residues" evidence="1">
    <location>
        <begin position="164"/>
        <end position="177"/>
    </location>
</feature>
<organism evidence="3 4">
    <name type="scientific">Paramarasmius palmivorus</name>
    <dbReference type="NCBI Taxonomy" id="297713"/>
    <lineage>
        <taxon>Eukaryota</taxon>
        <taxon>Fungi</taxon>
        <taxon>Dikarya</taxon>
        <taxon>Basidiomycota</taxon>
        <taxon>Agaricomycotina</taxon>
        <taxon>Agaricomycetes</taxon>
        <taxon>Agaricomycetidae</taxon>
        <taxon>Agaricales</taxon>
        <taxon>Marasmiineae</taxon>
        <taxon>Marasmiaceae</taxon>
        <taxon>Paramarasmius</taxon>
    </lineage>
</organism>
<comment type="caution">
    <text evidence="3">The sequence shown here is derived from an EMBL/GenBank/DDBJ whole genome shotgun (WGS) entry which is preliminary data.</text>
</comment>
<proteinExistence type="predicted"/>
<gene>
    <name evidence="3" type="ORF">VNI00_002594</name>
</gene>
<dbReference type="PANTHER" id="PTHR20923:SF1">
    <property type="entry name" value="G PATCH DOMAIN AND ANKYRIN REPEAT-CONTAINING PROTEIN 1"/>
    <property type="match status" value="1"/>
</dbReference>
<feature type="compositionally biased region" description="Basic and acidic residues" evidence="1">
    <location>
        <begin position="360"/>
        <end position="371"/>
    </location>
</feature>
<dbReference type="PROSITE" id="PS50174">
    <property type="entry name" value="G_PATCH"/>
    <property type="match status" value="1"/>
</dbReference>
<evidence type="ECO:0000313" key="3">
    <source>
        <dbReference type="EMBL" id="KAK7056877.1"/>
    </source>
</evidence>
<dbReference type="GO" id="GO:0003676">
    <property type="term" value="F:nucleic acid binding"/>
    <property type="evidence" value="ECO:0007669"/>
    <property type="project" value="InterPro"/>
</dbReference>
<name>A0AAW0DYU0_9AGAR</name>
<dbReference type="InterPro" id="IPR039146">
    <property type="entry name" value="GPANK1"/>
</dbReference>
<feature type="region of interest" description="Disordered" evidence="1">
    <location>
        <begin position="17"/>
        <end position="56"/>
    </location>
</feature>
<feature type="region of interest" description="Disordered" evidence="1">
    <location>
        <begin position="250"/>
        <end position="288"/>
    </location>
</feature>
<evidence type="ECO:0000313" key="4">
    <source>
        <dbReference type="Proteomes" id="UP001383192"/>
    </source>
</evidence>
<protein>
    <recommendedName>
        <fullName evidence="2">G-patch domain-containing protein</fullName>
    </recommendedName>
</protein>
<reference evidence="3 4" key="1">
    <citation type="submission" date="2024-01" db="EMBL/GenBank/DDBJ databases">
        <title>A draft genome for a cacao thread blight-causing isolate of Paramarasmius palmivorus.</title>
        <authorList>
            <person name="Baruah I.K."/>
            <person name="Bukari Y."/>
            <person name="Amoako-Attah I."/>
            <person name="Meinhardt L.W."/>
            <person name="Bailey B.A."/>
            <person name="Cohen S.P."/>
        </authorList>
    </citation>
    <scope>NUCLEOTIDE SEQUENCE [LARGE SCALE GENOMIC DNA]</scope>
    <source>
        <strain evidence="3 4">GH-12</strain>
    </source>
</reference>
<evidence type="ECO:0000256" key="1">
    <source>
        <dbReference type="SAM" id="MobiDB-lite"/>
    </source>
</evidence>
<dbReference type="InterPro" id="IPR000467">
    <property type="entry name" value="G_patch_dom"/>
</dbReference>
<dbReference type="Proteomes" id="UP001383192">
    <property type="component" value="Unassembled WGS sequence"/>
</dbReference>
<keyword evidence="4" id="KW-1185">Reference proteome</keyword>
<dbReference type="EMBL" id="JAYKXP010000006">
    <property type="protein sequence ID" value="KAK7056877.1"/>
    <property type="molecule type" value="Genomic_DNA"/>
</dbReference>
<feature type="compositionally biased region" description="Low complexity" evidence="1">
    <location>
        <begin position="112"/>
        <end position="127"/>
    </location>
</feature>
<feature type="compositionally biased region" description="Basic residues" evidence="1">
    <location>
        <begin position="345"/>
        <end position="359"/>
    </location>
</feature>
<feature type="compositionally biased region" description="Basic and acidic residues" evidence="1">
    <location>
        <begin position="17"/>
        <end position="32"/>
    </location>
</feature>
<feature type="region of interest" description="Disordered" evidence="1">
    <location>
        <begin position="339"/>
        <end position="377"/>
    </location>
</feature>
<evidence type="ECO:0000259" key="2">
    <source>
        <dbReference type="PROSITE" id="PS50174"/>
    </source>
</evidence>
<dbReference type="AlphaFoldDB" id="A0AAW0DYU0"/>
<feature type="region of interest" description="Disordered" evidence="1">
    <location>
        <begin position="102"/>
        <end position="178"/>
    </location>
</feature>
<accession>A0AAW0DYU0</accession>